<organism evidence="3 4">
    <name type="scientific">Fusarium austroamericanum</name>
    <dbReference type="NCBI Taxonomy" id="282268"/>
    <lineage>
        <taxon>Eukaryota</taxon>
        <taxon>Fungi</taxon>
        <taxon>Dikarya</taxon>
        <taxon>Ascomycota</taxon>
        <taxon>Pezizomycotina</taxon>
        <taxon>Sordariomycetes</taxon>
        <taxon>Hypocreomycetidae</taxon>
        <taxon>Hypocreales</taxon>
        <taxon>Nectriaceae</taxon>
        <taxon>Fusarium</taxon>
    </lineage>
</organism>
<keyword evidence="4" id="KW-1185">Reference proteome</keyword>
<dbReference type="Pfam" id="PF10445">
    <property type="entry name" value="DUF2456"/>
    <property type="match status" value="1"/>
</dbReference>
<feature type="transmembrane region" description="Helical" evidence="2">
    <location>
        <begin position="265"/>
        <end position="285"/>
    </location>
</feature>
<feature type="compositionally biased region" description="Polar residues" evidence="1">
    <location>
        <begin position="1"/>
        <end position="14"/>
    </location>
</feature>
<name>A0AAN6BUG3_FUSAU</name>
<sequence length="317" mass="35703">MSTVMAQHETQGQVLQHAKQGLEGSMKPVNPEIDADEMQEQEQEEGRMRPSLNFTGHQLFYVFGLDGVGAMLLSGGVNFALAYRECVPFWCGHLHDVTQYERRQRLNIQPTAMYTTQDTTKNPIRLFQLPNTLSGDAAVTIIIQCILTWFVEMGLVSYDLSKRSVQPVGFIPEPSHPWMRWLFFLPASDPNDSETESEKVRPVNESKADSLFSTTVQGALRGFMFAVAGFILLWPLSVGILTTLGERDGGDWRYDDHWTPQAFKAILGGILSLLTTPLMALFWLVKAGWEGNDERSNARESRRSQYADAQRQDKPAV</sequence>
<evidence type="ECO:0000256" key="2">
    <source>
        <dbReference type="SAM" id="Phobius"/>
    </source>
</evidence>
<proteinExistence type="predicted"/>
<keyword evidence="2" id="KW-1133">Transmembrane helix</keyword>
<evidence type="ECO:0000313" key="4">
    <source>
        <dbReference type="Proteomes" id="UP000537989"/>
    </source>
</evidence>
<dbReference type="EMBL" id="JAAMOD010000498">
    <property type="protein sequence ID" value="KAF5228157.1"/>
    <property type="molecule type" value="Genomic_DNA"/>
</dbReference>
<accession>A0AAN6BUG3</accession>
<comment type="caution">
    <text evidence="3">The sequence shown here is derived from an EMBL/GenBank/DDBJ whole genome shotgun (WGS) entry which is preliminary data.</text>
</comment>
<dbReference type="InterPro" id="IPR018852">
    <property type="entry name" value="DUF2456"/>
</dbReference>
<dbReference type="AlphaFoldDB" id="A0AAN6BUG3"/>
<feature type="region of interest" description="Disordered" evidence="1">
    <location>
        <begin position="1"/>
        <end position="30"/>
    </location>
</feature>
<keyword evidence="2" id="KW-0472">Membrane</keyword>
<feature type="transmembrane region" description="Helical" evidence="2">
    <location>
        <begin position="59"/>
        <end position="83"/>
    </location>
</feature>
<reference evidence="3 4" key="1">
    <citation type="submission" date="2020-02" db="EMBL/GenBank/DDBJ databases">
        <title>Identification and distribution of gene clusters putatively required for synthesis of sphingolipid metabolism inhibitors in phylogenetically diverse species of the filamentous fungus Fusarium.</title>
        <authorList>
            <person name="Kim H.-S."/>
            <person name="Busman M."/>
            <person name="Brown D.W."/>
            <person name="Divon H."/>
            <person name="Uhlig S."/>
            <person name="Proctor R.H."/>
        </authorList>
    </citation>
    <scope>NUCLEOTIDE SEQUENCE [LARGE SCALE GENOMIC DNA]</scope>
    <source>
        <strain evidence="3 4">NRRL 2903</strain>
    </source>
</reference>
<feature type="transmembrane region" description="Helical" evidence="2">
    <location>
        <begin position="223"/>
        <end position="245"/>
    </location>
</feature>
<evidence type="ECO:0000256" key="1">
    <source>
        <dbReference type="SAM" id="MobiDB-lite"/>
    </source>
</evidence>
<dbReference type="PANTHER" id="PTHR28297">
    <property type="entry name" value="FUNGAL PROTEIN"/>
    <property type="match status" value="1"/>
</dbReference>
<dbReference type="Proteomes" id="UP000537989">
    <property type="component" value="Unassembled WGS sequence"/>
</dbReference>
<feature type="region of interest" description="Disordered" evidence="1">
    <location>
        <begin position="294"/>
        <end position="317"/>
    </location>
</feature>
<feature type="transmembrane region" description="Helical" evidence="2">
    <location>
        <begin position="137"/>
        <end position="156"/>
    </location>
</feature>
<evidence type="ECO:0000313" key="3">
    <source>
        <dbReference type="EMBL" id="KAF5228157.1"/>
    </source>
</evidence>
<keyword evidence="2" id="KW-0812">Transmembrane</keyword>
<protein>
    <submittedName>
        <fullName evidence="3">Uncharacterized protein</fullName>
    </submittedName>
</protein>
<gene>
    <name evidence="3" type="ORF">FAUST_11293</name>
</gene>
<dbReference type="PANTHER" id="PTHR28297:SF1">
    <property type="entry name" value="FUNGAL PROTEIN"/>
    <property type="match status" value="1"/>
</dbReference>